<sequence length="67" mass="7307">MTYVMQLAAFLDVADEINRLLTAPRGAAGPATREESYDAFQEIAAIIGVRAYRDGLLHQEIVRVGDG</sequence>
<evidence type="ECO:0000313" key="1">
    <source>
        <dbReference type="EMBL" id="PZX16947.1"/>
    </source>
</evidence>
<comment type="caution">
    <text evidence="1">The sequence shown here is derived from an EMBL/GenBank/DDBJ whole genome shotgun (WGS) entry which is preliminary data.</text>
</comment>
<dbReference type="EMBL" id="QKZL01000005">
    <property type="protein sequence ID" value="PZX16947.1"/>
    <property type="molecule type" value="Genomic_DNA"/>
</dbReference>
<dbReference type="RefSeq" id="WP_111536745.1">
    <property type="nucleotide sequence ID" value="NZ_QKZL01000005.1"/>
</dbReference>
<gene>
    <name evidence="1" type="ORF">LX81_01577</name>
</gene>
<dbReference type="AlphaFoldDB" id="A0A2W7NFJ6"/>
<name>A0A2W7NFJ6_9RHOB</name>
<organism evidence="1 2">
    <name type="scientific">Palleronia aestuarii</name>
    <dbReference type="NCBI Taxonomy" id="568105"/>
    <lineage>
        <taxon>Bacteria</taxon>
        <taxon>Pseudomonadati</taxon>
        <taxon>Pseudomonadota</taxon>
        <taxon>Alphaproteobacteria</taxon>
        <taxon>Rhodobacterales</taxon>
        <taxon>Roseobacteraceae</taxon>
        <taxon>Palleronia</taxon>
    </lineage>
</organism>
<protein>
    <submittedName>
        <fullName evidence="1">Uncharacterized protein</fullName>
    </submittedName>
</protein>
<reference evidence="1 2" key="1">
    <citation type="submission" date="2018-06" db="EMBL/GenBank/DDBJ databases">
        <title>Genomic Encyclopedia of Archaeal and Bacterial Type Strains, Phase II (KMG-II): from individual species to whole genera.</title>
        <authorList>
            <person name="Goeker M."/>
        </authorList>
    </citation>
    <scope>NUCLEOTIDE SEQUENCE [LARGE SCALE GENOMIC DNA]</scope>
    <source>
        <strain evidence="1 2">DSM 22009</strain>
    </source>
</reference>
<accession>A0A2W7NFJ6</accession>
<proteinExistence type="predicted"/>
<dbReference type="Proteomes" id="UP000248916">
    <property type="component" value="Unassembled WGS sequence"/>
</dbReference>
<evidence type="ECO:0000313" key="2">
    <source>
        <dbReference type="Proteomes" id="UP000248916"/>
    </source>
</evidence>
<keyword evidence="2" id="KW-1185">Reference proteome</keyword>